<feature type="domain" description="PPE" evidence="3">
    <location>
        <begin position="82"/>
        <end position="241"/>
    </location>
</feature>
<organism evidence="4 5">
    <name type="scientific">Mycolicibacterium llatzerense</name>
    <dbReference type="NCBI Taxonomy" id="280871"/>
    <lineage>
        <taxon>Bacteria</taxon>
        <taxon>Bacillati</taxon>
        <taxon>Actinomycetota</taxon>
        <taxon>Actinomycetes</taxon>
        <taxon>Mycobacteriales</taxon>
        <taxon>Mycobacteriaceae</taxon>
        <taxon>Mycolicibacterium</taxon>
    </lineage>
</organism>
<dbReference type="Proteomes" id="UP000032221">
    <property type="component" value="Unassembled WGS sequence"/>
</dbReference>
<dbReference type="PATRIC" id="fig|280871.6.peg.5287"/>
<keyword evidence="5" id="KW-1185">Reference proteome</keyword>
<dbReference type="InterPro" id="IPR000030">
    <property type="entry name" value="PPE_dom"/>
</dbReference>
<dbReference type="Pfam" id="PF00823">
    <property type="entry name" value="PPE"/>
    <property type="match status" value="1"/>
</dbReference>
<dbReference type="Gene3D" id="1.20.1260.20">
    <property type="entry name" value="PPE superfamily"/>
    <property type="match status" value="1"/>
</dbReference>
<evidence type="ECO:0000313" key="5">
    <source>
        <dbReference type="Proteomes" id="UP000032221"/>
    </source>
</evidence>
<evidence type="ECO:0000313" key="4">
    <source>
        <dbReference type="EMBL" id="KIU14225.1"/>
    </source>
</evidence>
<evidence type="ECO:0000259" key="3">
    <source>
        <dbReference type="Pfam" id="PF00823"/>
    </source>
</evidence>
<dbReference type="EMBL" id="JXST01000049">
    <property type="protein sequence ID" value="KIU14225.1"/>
    <property type="molecule type" value="Genomic_DNA"/>
</dbReference>
<protein>
    <recommendedName>
        <fullName evidence="3">PPE domain-containing protein</fullName>
    </recommendedName>
</protein>
<comment type="caution">
    <text evidence="4">The sequence shown here is derived from an EMBL/GenBank/DDBJ whole genome shotgun (WGS) entry which is preliminary data.</text>
</comment>
<sequence length="430" mass="44269">MAQLNTGSAALAALLDHGSALRTVGGLAVANTATFLEGQDDANATAIRSGKSPDSATGLASLPTVSQPQVPAIPALPPTAPAMPGEAHARALYGGPGTQSLYAFADHWSSMSGQLRELSATVSSAAHAIDDGWEDGTQQAGANTRNHAQWVSDMADHANAMARHARDVAAEFESAKANTPSPEEFARSRENLAAAMRRFAASRGANAVEVQQWTQDLATKQAQATSSAMDYHAGVTAATWQSMNSTFKTAPAIATGGGPDDTIVGPHQGPHVQLVDNDNGVKFSDDPGKAPQIGPFPVPPEIAKAAENMPLVPPDNPLNRTLLPTMPAPFTIPGGAQKFYDELTAIINQHGPGDAALEEARQARQIAEQALHQGCSTLTWTGNSLAFVGASGAFLLTLPVDWTPPGIAAALATGTAALGSGAVLADCFAK</sequence>
<evidence type="ECO:0000256" key="2">
    <source>
        <dbReference type="SAM" id="MobiDB-lite"/>
    </source>
</evidence>
<dbReference type="RefSeq" id="WP_052506537.1">
    <property type="nucleotide sequence ID" value="NZ_JXST01000049.1"/>
</dbReference>
<dbReference type="STRING" id="280871.TL10_25510"/>
<feature type="region of interest" description="Disordered" evidence="2">
    <location>
        <begin position="45"/>
        <end position="82"/>
    </location>
</feature>
<accession>A0A0D1KZG2</accession>
<evidence type="ECO:0000256" key="1">
    <source>
        <dbReference type="ARBA" id="ARBA00010652"/>
    </source>
</evidence>
<proteinExistence type="inferred from homology"/>
<dbReference type="AlphaFoldDB" id="A0A0D1KZG2"/>
<name>A0A0D1KZG2_9MYCO</name>
<reference evidence="4 5" key="1">
    <citation type="submission" date="2015-01" db="EMBL/GenBank/DDBJ databases">
        <title>Genome sequence of Mycobacterium llatzerense and Mycobacterium immunogenum recovered from brain abscess.</title>
        <authorList>
            <person name="Greninger A.L."/>
            <person name="Langelier C."/>
            <person name="Cunningham G."/>
            <person name="Chiu C.Y."/>
            <person name="Miller S."/>
        </authorList>
    </citation>
    <scope>NUCLEOTIDE SEQUENCE [LARGE SCALE GENOMIC DNA]</scope>
    <source>
        <strain evidence="4 5">CLUC14</strain>
    </source>
</reference>
<dbReference type="SUPFAM" id="SSF140459">
    <property type="entry name" value="PE/PPE dimer-like"/>
    <property type="match status" value="1"/>
</dbReference>
<dbReference type="InterPro" id="IPR038332">
    <property type="entry name" value="PPE_sf"/>
</dbReference>
<comment type="similarity">
    <text evidence="1">Belongs to the mycobacterial PPE family.</text>
</comment>
<gene>
    <name evidence="4" type="ORF">TL10_25510</name>
</gene>
<dbReference type="OrthoDB" id="4601892at2"/>